<comment type="similarity">
    <text evidence="2">Belongs to the UPF0718 family.</text>
</comment>
<evidence type="ECO:0000313" key="9">
    <source>
        <dbReference type="EMBL" id="SDP76549.1"/>
    </source>
</evidence>
<evidence type="ECO:0000256" key="6">
    <source>
        <dbReference type="ARBA" id="ARBA00023136"/>
    </source>
</evidence>
<dbReference type="PANTHER" id="PTHR42775:SF2">
    <property type="entry name" value="PERMEASE"/>
    <property type="match status" value="1"/>
</dbReference>
<keyword evidence="10" id="KW-1185">Reference proteome</keyword>
<dbReference type="AlphaFoldDB" id="A0A1H0VD97"/>
<evidence type="ECO:0000313" key="10">
    <source>
        <dbReference type="Proteomes" id="UP000199497"/>
    </source>
</evidence>
<dbReference type="PANTHER" id="PTHR42775">
    <property type="entry name" value="PERMEASE RV2963-RELATED"/>
    <property type="match status" value="1"/>
</dbReference>
<evidence type="ECO:0000256" key="4">
    <source>
        <dbReference type="ARBA" id="ARBA00022692"/>
    </source>
</evidence>
<evidence type="ECO:0000256" key="5">
    <source>
        <dbReference type="ARBA" id="ARBA00022989"/>
    </source>
</evidence>
<sequence>MATWNETLWLFSVLFVELIALFLVVTFVMELIQRRWLHPSRIQRWLGGQRITIGIVKGVVLGAVTPFCSAIGVPFLLSLLRVGVPFHTALAFLISSPLVDAFILGLIGVLFGWEIVLGYTIIVVTVCALAAWLLSSLGMERYVKPGLSQSRDALPNTLPATSTGPSSPPSERDRAEPPPPCSPPAAAACSVEEAEHGEQGDWYGWPHETRAAWNTALSSLRDVFWRMLIGIGLGAIIYGLVPQQAMTGVMQHLPTALAVPLAAVAGIPLYMREEAALPIGYALIQSGVGVGLVFAMVIGAAGASLPELSMLSSVFRRPLLLAFVGSVFAVAMVGGWLIPLFVPS</sequence>
<feature type="transmembrane region" description="Helical" evidence="8">
    <location>
        <begin position="283"/>
        <end position="306"/>
    </location>
</feature>
<gene>
    <name evidence="9" type="ORF">SAMN04487905_108207</name>
</gene>
<accession>A0A1H0VD97</accession>
<keyword evidence="6 8" id="KW-0472">Membrane</keyword>
<dbReference type="OrthoDB" id="9810876at2"/>
<feature type="transmembrane region" description="Helical" evidence="8">
    <location>
        <begin position="253"/>
        <end position="271"/>
    </location>
</feature>
<evidence type="ECO:0000256" key="2">
    <source>
        <dbReference type="ARBA" id="ARBA00006386"/>
    </source>
</evidence>
<keyword evidence="3" id="KW-1003">Cell membrane</keyword>
<feature type="transmembrane region" description="Helical" evidence="8">
    <location>
        <begin position="318"/>
        <end position="342"/>
    </location>
</feature>
<reference evidence="10" key="1">
    <citation type="submission" date="2016-10" db="EMBL/GenBank/DDBJ databases">
        <authorList>
            <person name="Varghese N."/>
            <person name="Submissions S."/>
        </authorList>
    </citation>
    <scope>NUCLEOTIDE SEQUENCE [LARGE SCALE GENOMIC DNA]</scope>
    <source>
        <strain evidence="10">DSM 46732</strain>
    </source>
</reference>
<feature type="transmembrane region" description="Helical" evidence="8">
    <location>
        <begin position="89"/>
        <end position="111"/>
    </location>
</feature>
<keyword evidence="5 8" id="KW-1133">Transmembrane helix</keyword>
<comment type="subcellular location">
    <subcellularLocation>
        <location evidence="1">Cell membrane</location>
        <topology evidence="1">Multi-pass membrane protein</topology>
    </subcellularLocation>
</comment>
<dbReference type="Pfam" id="PF03773">
    <property type="entry name" value="ArsP_1"/>
    <property type="match status" value="1"/>
</dbReference>
<evidence type="ECO:0008006" key="11">
    <source>
        <dbReference type="Google" id="ProtNLM"/>
    </source>
</evidence>
<dbReference type="InterPro" id="IPR053166">
    <property type="entry name" value="UPF0718_permease"/>
</dbReference>
<dbReference type="InterPro" id="IPR005524">
    <property type="entry name" value="DUF318"/>
</dbReference>
<feature type="region of interest" description="Disordered" evidence="7">
    <location>
        <begin position="153"/>
        <end position="190"/>
    </location>
</feature>
<feature type="transmembrane region" description="Helical" evidence="8">
    <location>
        <begin position="223"/>
        <end position="241"/>
    </location>
</feature>
<name>A0A1H0VD97_9ACTN</name>
<feature type="transmembrane region" description="Helical" evidence="8">
    <location>
        <begin position="116"/>
        <end position="135"/>
    </location>
</feature>
<evidence type="ECO:0000256" key="3">
    <source>
        <dbReference type="ARBA" id="ARBA00022475"/>
    </source>
</evidence>
<protein>
    <recommendedName>
        <fullName evidence="11">Permease</fullName>
    </recommendedName>
</protein>
<organism evidence="9 10">
    <name type="scientific">Actinopolyspora xinjiangensis</name>
    <dbReference type="NCBI Taxonomy" id="405564"/>
    <lineage>
        <taxon>Bacteria</taxon>
        <taxon>Bacillati</taxon>
        <taxon>Actinomycetota</taxon>
        <taxon>Actinomycetes</taxon>
        <taxon>Actinopolysporales</taxon>
        <taxon>Actinopolysporaceae</taxon>
        <taxon>Actinopolyspora</taxon>
    </lineage>
</organism>
<dbReference type="EMBL" id="FNJR01000008">
    <property type="protein sequence ID" value="SDP76549.1"/>
    <property type="molecule type" value="Genomic_DNA"/>
</dbReference>
<proteinExistence type="inferred from homology"/>
<dbReference type="Proteomes" id="UP000199497">
    <property type="component" value="Unassembled WGS sequence"/>
</dbReference>
<keyword evidence="4 8" id="KW-0812">Transmembrane</keyword>
<dbReference type="GO" id="GO:0005886">
    <property type="term" value="C:plasma membrane"/>
    <property type="evidence" value="ECO:0007669"/>
    <property type="project" value="UniProtKB-SubCell"/>
</dbReference>
<evidence type="ECO:0000256" key="1">
    <source>
        <dbReference type="ARBA" id="ARBA00004651"/>
    </source>
</evidence>
<feature type="transmembrane region" description="Helical" evidence="8">
    <location>
        <begin position="53"/>
        <end position="77"/>
    </location>
</feature>
<dbReference type="RefSeq" id="WP_092602389.1">
    <property type="nucleotide sequence ID" value="NZ_FNJR01000008.1"/>
</dbReference>
<evidence type="ECO:0000256" key="7">
    <source>
        <dbReference type="SAM" id="MobiDB-lite"/>
    </source>
</evidence>
<evidence type="ECO:0000256" key="8">
    <source>
        <dbReference type="SAM" id="Phobius"/>
    </source>
</evidence>
<feature type="transmembrane region" description="Helical" evidence="8">
    <location>
        <begin position="12"/>
        <end position="32"/>
    </location>
</feature>
<dbReference type="STRING" id="405564.SAMN04487905_108207"/>